<dbReference type="SMART" id="SM00020">
    <property type="entry name" value="Tryp_SPc"/>
    <property type="match status" value="1"/>
</dbReference>
<dbReference type="PROSITE" id="PS50240">
    <property type="entry name" value="TRYPSIN_DOM"/>
    <property type="match status" value="1"/>
</dbReference>
<dbReference type="InterPro" id="IPR001254">
    <property type="entry name" value="Trypsin_dom"/>
</dbReference>
<evidence type="ECO:0000256" key="5">
    <source>
        <dbReference type="ARBA" id="ARBA00022825"/>
    </source>
</evidence>
<dbReference type="CDD" id="cd00190">
    <property type="entry name" value="Tryp_SPc"/>
    <property type="match status" value="1"/>
</dbReference>
<feature type="domain" description="Peptidase S1" evidence="13">
    <location>
        <begin position="36"/>
        <end position="280"/>
    </location>
</feature>
<comment type="similarity">
    <text evidence="8">Belongs to the peptidase S1 family. CLIP subfamily.</text>
</comment>
<keyword evidence="12" id="KW-0732">Signal</keyword>
<accession>A0A8J2QI85</accession>
<dbReference type="Pfam" id="PF00089">
    <property type="entry name" value="Trypsin"/>
    <property type="match status" value="1"/>
</dbReference>
<evidence type="ECO:0000313" key="14">
    <source>
        <dbReference type="EMBL" id="CAG9563291.1"/>
    </source>
</evidence>
<dbReference type="OrthoDB" id="10002959at2759"/>
<feature type="region of interest" description="Disordered" evidence="11">
    <location>
        <begin position="212"/>
        <end position="237"/>
    </location>
</feature>
<evidence type="ECO:0000256" key="7">
    <source>
        <dbReference type="ARBA" id="ARBA00023240"/>
    </source>
</evidence>
<evidence type="ECO:0000256" key="4">
    <source>
        <dbReference type="ARBA" id="ARBA00022801"/>
    </source>
</evidence>
<keyword evidence="7" id="KW-1199">Hemostasis impairing toxin</keyword>
<evidence type="ECO:0000256" key="1">
    <source>
        <dbReference type="ARBA" id="ARBA00004239"/>
    </source>
</evidence>
<evidence type="ECO:0000256" key="3">
    <source>
        <dbReference type="ARBA" id="ARBA00022670"/>
    </source>
</evidence>
<dbReference type="EMBL" id="CAKASE010000049">
    <property type="protein sequence ID" value="CAG9563291.1"/>
    <property type="molecule type" value="Genomic_DNA"/>
</dbReference>
<feature type="chain" id="PRO_5035246074" evidence="12">
    <location>
        <begin position="22"/>
        <end position="281"/>
    </location>
</feature>
<dbReference type="PANTHER" id="PTHR24276">
    <property type="entry name" value="POLYSERASE-RELATED"/>
    <property type="match status" value="1"/>
</dbReference>
<keyword evidence="4" id="KW-0378">Hydrolase</keyword>
<dbReference type="FunFam" id="2.40.10.10:FF:000068">
    <property type="entry name" value="transmembrane protease serine 2"/>
    <property type="match status" value="1"/>
</dbReference>
<evidence type="ECO:0000256" key="9">
    <source>
        <dbReference type="ARBA" id="ARBA00055534"/>
    </source>
</evidence>
<evidence type="ECO:0000256" key="12">
    <source>
        <dbReference type="SAM" id="SignalP"/>
    </source>
</evidence>
<keyword evidence="3" id="KW-0645">Protease</keyword>
<dbReference type="GO" id="GO:0006508">
    <property type="term" value="P:proteolysis"/>
    <property type="evidence" value="ECO:0007669"/>
    <property type="project" value="UniProtKB-KW"/>
</dbReference>
<evidence type="ECO:0000256" key="10">
    <source>
        <dbReference type="ARBA" id="ARBA00084094"/>
    </source>
</evidence>
<dbReference type="InterPro" id="IPR050430">
    <property type="entry name" value="Peptidase_S1"/>
</dbReference>
<gene>
    <name evidence="14" type="ORF">DCHRY22_LOCUS4457</name>
</gene>
<evidence type="ECO:0000259" key="13">
    <source>
        <dbReference type="PROSITE" id="PS50240"/>
    </source>
</evidence>
<evidence type="ECO:0000256" key="11">
    <source>
        <dbReference type="SAM" id="MobiDB-lite"/>
    </source>
</evidence>
<proteinExistence type="inferred from homology"/>
<dbReference type="PANTHER" id="PTHR24276:SF98">
    <property type="entry name" value="FI18310P1-RELATED"/>
    <property type="match status" value="1"/>
</dbReference>
<dbReference type="InterPro" id="IPR001314">
    <property type="entry name" value="Peptidase_S1A"/>
</dbReference>
<comment type="subcellular location">
    <subcellularLocation>
        <location evidence="1">Secreted</location>
        <location evidence="1">Extracellular space</location>
    </subcellularLocation>
</comment>
<dbReference type="InterPro" id="IPR043504">
    <property type="entry name" value="Peptidase_S1_PA_chymotrypsin"/>
</dbReference>
<dbReference type="FunFam" id="2.40.10.10:FF:000002">
    <property type="entry name" value="Transmembrane protease serine"/>
    <property type="match status" value="1"/>
</dbReference>
<feature type="signal peptide" evidence="12">
    <location>
        <begin position="1"/>
        <end position="21"/>
    </location>
</feature>
<organism evidence="14 15">
    <name type="scientific">Danaus chrysippus</name>
    <name type="common">African queen</name>
    <dbReference type="NCBI Taxonomy" id="151541"/>
    <lineage>
        <taxon>Eukaryota</taxon>
        <taxon>Metazoa</taxon>
        <taxon>Ecdysozoa</taxon>
        <taxon>Arthropoda</taxon>
        <taxon>Hexapoda</taxon>
        <taxon>Insecta</taxon>
        <taxon>Pterygota</taxon>
        <taxon>Neoptera</taxon>
        <taxon>Endopterygota</taxon>
        <taxon>Lepidoptera</taxon>
        <taxon>Glossata</taxon>
        <taxon>Ditrysia</taxon>
        <taxon>Papilionoidea</taxon>
        <taxon>Nymphalidae</taxon>
        <taxon>Danainae</taxon>
        <taxon>Danaini</taxon>
        <taxon>Danaina</taxon>
        <taxon>Danaus</taxon>
        <taxon>Anosia</taxon>
    </lineage>
</organism>
<dbReference type="GO" id="GO:0090729">
    <property type="term" value="F:toxin activity"/>
    <property type="evidence" value="ECO:0007669"/>
    <property type="project" value="UniProtKB-KW"/>
</dbReference>
<comment type="caution">
    <text evidence="14">The sequence shown here is derived from an EMBL/GenBank/DDBJ whole genome shotgun (WGS) entry which is preliminary data.</text>
</comment>
<keyword evidence="6" id="KW-1015">Disulfide bond</keyword>
<keyword evidence="5" id="KW-0720">Serine protease</keyword>
<dbReference type="GO" id="GO:0004252">
    <property type="term" value="F:serine-type endopeptidase activity"/>
    <property type="evidence" value="ECO:0007669"/>
    <property type="project" value="InterPro"/>
</dbReference>
<feature type="compositionally biased region" description="Polar residues" evidence="11">
    <location>
        <begin position="225"/>
        <end position="237"/>
    </location>
</feature>
<sequence length="281" mass="29654">MKTPSVLVALALLVFVKDAWCRRHFHGHKSKYGQKIVGGYNNTIDNVPYIVYLLMQSPKNEYYQCGGSIISDRYILTAAHCVQGMVKAIIRAGSADADSGGTQYTSSALLSHPSYNSRNYDHDAALIRTTRRIRIDGKTVKAIPLADDGCDVSSGTNVLVSGWGATSENGDVSSDLMSVQVQSVSRDVCQQQLGYSVTDCQFCAGVPEGGKDSCQGDSGGPAVQVASSRGGTSQRSCPTATGAQIGIVSNGVGCARPGKPGVYTKISCSTVRSWIKLTAGV</sequence>
<dbReference type="InterPro" id="IPR018114">
    <property type="entry name" value="TRYPSIN_HIS"/>
</dbReference>
<dbReference type="GO" id="GO:0005576">
    <property type="term" value="C:extracellular region"/>
    <property type="evidence" value="ECO:0007669"/>
    <property type="project" value="UniProtKB-SubCell"/>
</dbReference>
<keyword evidence="10" id="KW-1205">Fibrinolytic toxin</keyword>
<keyword evidence="2" id="KW-0800">Toxin</keyword>
<dbReference type="Proteomes" id="UP000789524">
    <property type="component" value="Unassembled WGS sequence"/>
</dbReference>
<protein>
    <submittedName>
        <fullName evidence="14">(African queen) hypothetical protein</fullName>
    </submittedName>
</protein>
<dbReference type="PRINTS" id="PR00722">
    <property type="entry name" value="CHYMOTRYPSIN"/>
</dbReference>
<name>A0A8J2QI85_9NEOP</name>
<dbReference type="Gene3D" id="2.40.10.10">
    <property type="entry name" value="Trypsin-like serine proteases"/>
    <property type="match status" value="1"/>
</dbReference>
<evidence type="ECO:0000256" key="2">
    <source>
        <dbReference type="ARBA" id="ARBA00022656"/>
    </source>
</evidence>
<dbReference type="SUPFAM" id="SSF50494">
    <property type="entry name" value="Trypsin-like serine proteases"/>
    <property type="match status" value="1"/>
</dbReference>
<keyword evidence="15" id="KW-1185">Reference proteome</keyword>
<dbReference type="AlphaFoldDB" id="A0A8J2QI85"/>
<evidence type="ECO:0000256" key="8">
    <source>
        <dbReference type="ARBA" id="ARBA00024195"/>
    </source>
</evidence>
<dbReference type="PROSITE" id="PS00134">
    <property type="entry name" value="TRYPSIN_HIS"/>
    <property type="match status" value="1"/>
</dbReference>
<evidence type="ECO:0000313" key="15">
    <source>
        <dbReference type="Proteomes" id="UP000789524"/>
    </source>
</evidence>
<comment type="function">
    <text evidence="9">Fibrinolytic activity; shows preferential cleavage of Arg-Gly bonds in all three fibrinogen chains. Contact with the caterpillars causes severe bleeding, due the anticoagulant effect of the protein.</text>
</comment>
<dbReference type="InterPro" id="IPR009003">
    <property type="entry name" value="Peptidase_S1_PA"/>
</dbReference>
<evidence type="ECO:0000256" key="6">
    <source>
        <dbReference type="ARBA" id="ARBA00023157"/>
    </source>
</evidence>
<reference evidence="14" key="1">
    <citation type="submission" date="2021-09" db="EMBL/GenBank/DDBJ databases">
        <authorList>
            <person name="Martin H S."/>
        </authorList>
    </citation>
    <scope>NUCLEOTIDE SEQUENCE</scope>
</reference>